<keyword evidence="1" id="KW-0067">ATP-binding</keyword>
<reference evidence="1" key="1">
    <citation type="submission" date="2020-08" db="EMBL/GenBank/DDBJ databases">
        <title>Multicomponent nature underlies the extraordinary mechanical properties of spider dragline silk.</title>
        <authorList>
            <person name="Kono N."/>
            <person name="Nakamura H."/>
            <person name="Mori M."/>
            <person name="Yoshida Y."/>
            <person name="Ohtoshi R."/>
            <person name="Malay A.D."/>
            <person name="Moran D.A.P."/>
            <person name="Tomita M."/>
            <person name="Numata K."/>
            <person name="Arakawa K."/>
        </authorList>
    </citation>
    <scope>NUCLEOTIDE SEQUENCE</scope>
</reference>
<dbReference type="GO" id="GO:0004386">
    <property type="term" value="F:helicase activity"/>
    <property type="evidence" value="ECO:0007669"/>
    <property type="project" value="UniProtKB-KW"/>
</dbReference>
<accession>A0A8X6X2P6</accession>
<sequence length="77" mass="8685">MRAHSADSELDKILLDVREEKCPEVNSTPDVELPTGLCQVVVDTETLLLSIYDDVHDLNIKEDSWLCERSILAPIYA</sequence>
<evidence type="ECO:0000313" key="2">
    <source>
        <dbReference type="Proteomes" id="UP000886998"/>
    </source>
</evidence>
<dbReference type="EMBL" id="BMAV01005112">
    <property type="protein sequence ID" value="GFY45907.1"/>
    <property type="molecule type" value="Genomic_DNA"/>
</dbReference>
<gene>
    <name evidence="1" type="primary">pif1</name>
    <name evidence="1" type="ORF">TNIN_61601</name>
</gene>
<dbReference type="AlphaFoldDB" id="A0A8X6X2P6"/>
<keyword evidence="2" id="KW-1185">Reference proteome</keyword>
<proteinExistence type="predicted"/>
<keyword evidence="1" id="KW-0547">Nucleotide-binding</keyword>
<evidence type="ECO:0000313" key="1">
    <source>
        <dbReference type="EMBL" id="GFY45907.1"/>
    </source>
</evidence>
<dbReference type="Proteomes" id="UP000886998">
    <property type="component" value="Unassembled WGS sequence"/>
</dbReference>
<protein>
    <submittedName>
        <fullName evidence="1">ATP-dependent DNA helicase</fullName>
    </submittedName>
</protein>
<name>A0A8X6X2P6_9ARAC</name>
<comment type="caution">
    <text evidence="1">The sequence shown here is derived from an EMBL/GenBank/DDBJ whole genome shotgun (WGS) entry which is preliminary data.</text>
</comment>
<organism evidence="1 2">
    <name type="scientific">Trichonephila inaurata madagascariensis</name>
    <dbReference type="NCBI Taxonomy" id="2747483"/>
    <lineage>
        <taxon>Eukaryota</taxon>
        <taxon>Metazoa</taxon>
        <taxon>Ecdysozoa</taxon>
        <taxon>Arthropoda</taxon>
        <taxon>Chelicerata</taxon>
        <taxon>Arachnida</taxon>
        <taxon>Araneae</taxon>
        <taxon>Araneomorphae</taxon>
        <taxon>Entelegynae</taxon>
        <taxon>Araneoidea</taxon>
        <taxon>Nephilidae</taxon>
        <taxon>Trichonephila</taxon>
        <taxon>Trichonephila inaurata</taxon>
    </lineage>
</organism>
<keyword evidence="1" id="KW-0347">Helicase</keyword>
<keyword evidence="1" id="KW-0378">Hydrolase</keyword>